<keyword evidence="7 8" id="KW-0472">Membrane</keyword>
<evidence type="ECO:0000259" key="9">
    <source>
        <dbReference type="PROSITE" id="PS51837"/>
    </source>
</evidence>
<evidence type="ECO:0000256" key="6">
    <source>
        <dbReference type="ARBA" id="ARBA00022833"/>
    </source>
</evidence>
<comment type="subcellular location">
    <subcellularLocation>
        <location evidence="2">Endosome membrane</location>
        <topology evidence="2">Peripheral membrane protein</topology>
    </subcellularLocation>
    <subcellularLocation>
        <location evidence="1">Late endosome membrane</location>
    </subcellularLocation>
    <subcellularLocation>
        <location evidence="3">Lysosome membrane</location>
        <topology evidence="3">Peripheral membrane protein</topology>
        <orientation evidence="3">Cytoplasmic side</orientation>
    </subcellularLocation>
</comment>
<keyword evidence="8" id="KW-0812">Transmembrane</keyword>
<feature type="domain" description="LITAF" evidence="9">
    <location>
        <begin position="1"/>
        <end position="110"/>
    </location>
</feature>
<dbReference type="SMART" id="SM00714">
    <property type="entry name" value="LITAF"/>
    <property type="match status" value="1"/>
</dbReference>
<evidence type="ECO:0000256" key="7">
    <source>
        <dbReference type="ARBA" id="ARBA00023136"/>
    </source>
</evidence>
<reference evidence="10 11" key="1">
    <citation type="submission" date="2020-08" db="EMBL/GenBank/DDBJ databases">
        <authorList>
            <person name="Koutsovoulos G."/>
            <person name="Danchin GJ E."/>
        </authorList>
    </citation>
    <scope>NUCLEOTIDE SEQUENCE [LARGE SCALE GENOMIC DNA]</scope>
</reference>
<dbReference type="GO" id="GO:0008270">
    <property type="term" value="F:zinc ion binding"/>
    <property type="evidence" value="ECO:0007669"/>
    <property type="project" value="TreeGrafter"/>
</dbReference>
<evidence type="ECO:0000256" key="1">
    <source>
        <dbReference type="ARBA" id="ARBA00004414"/>
    </source>
</evidence>
<dbReference type="EMBL" id="CAJEWN010000246">
    <property type="protein sequence ID" value="CAD2175029.1"/>
    <property type="molecule type" value="Genomic_DNA"/>
</dbReference>
<dbReference type="PANTHER" id="PTHR23292:SF6">
    <property type="entry name" value="FI16602P1-RELATED"/>
    <property type="match status" value="1"/>
</dbReference>
<evidence type="ECO:0000256" key="4">
    <source>
        <dbReference type="ARBA" id="ARBA00005975"/>
    </source>
</evidence>
<evidence type="ECO:0000256" key="2">
    <source>
        <dbReference type="ARBA" id="ARBA00004481"/>
    </source>
</evidence>
<evidence type="ECO:0000313" key="10">
    <source>
        <dbReference type="EMBL" id="CAD2175029.1"/>
    </source>
</evidence>
<dbReference type="InterPro" id="IPR006629">
    <property type="entry name" value="LITAF"/>
</dbReference>
<dbReference type="AlphaFoldDB" id="A0A6V7VJ92"/>
<protein>
    <recommendedName>
        <fullName evidence="9">LITAF domain-containing protein</fullName>
    </recommendedName>
</protein>
<proteinExistence type="inferred from homology"/>
<feature type="transmembrane region" description="Helical" evidence="8">
    <location>
        <begin position="64"/>
        <end position="88"/>
    </location>
</feature>
<dbReference type="GO" id="GO:0031902">
    <property type="term" value="C:late endosome membrane"/>
    <property type="evidence" value="ECO:0007669"/>
    <property type="project" value="UniProtKB-SubCell"/>
</dbReference>
<dbReference type="GO" id="GO:0005765">
    <property type="term" value="C:lysosomal membrane"/>
    <property type="evidence" value="ECO:0007669"/>
    <property type="project" value="UniProtKB-SubCell"/>
</dbReference>
<dbReference type="PROSITE" id="PS51837">
    <property type="entry name" value="LITAF"/>
    <property type="match status" value="1"/>
</dbReference>
<feature type="transmembrane region" description="Helical" evidence="8">
    <location>
        <begin position="33"/>
        <end position="52"/>
    </location>
</feature>
<comment type="caution">
    <text evidence="10">The sequence shown here is derived from an EMBL/GenBank/DDBJ whole genome shotgun (WGS) entry which is preliminary data.</text>
</comment>
<accession>A0A6V7VJ92</accession>
<comment type="similarity">
    <text evidence="4">Belongs to the CDIP1/LITAF family.</text>
</comment>
<dbReference type="Proteomes" id="UP000580250">
    <property type="component" value="Unassembled WGS sequence"/>
</dbReference>
<evidence type="ECO:0000256" key="3">
    <source>
        <dbReference type="ARBA" id="ARBA00004630"/>
    </source>
</evidence>
<name>A0A6V7VJ92_MELEN</name>
<evidence type="ECO:0000256" key="8">
    <source>
        <dbReference type="SAM" id="Phobius"/>
    </source>
</evidence>
<dbReference type="OrthoDB" id="5599753at2759"/>
<gene>
    <name evidence="10" type="ORF">MENT_LOCUS26733</name>
</gene>
<keyword evidence="8" id="KW-1133">Transmembrane helix</keyword>
<keyword evidence="6" id="KW-0862">Zinc</keyword>
<sequence length="122" mass="13677">MYMPIVLGPDPIMVQCPNCNQNTATRLKYVNGSYTWCSCIGILILVCFVGVVETFRCAKSLSDLIFCSIFFSIIGFPICFCSILPFLLHICKDVEHYCGSCNNYIGKYFRGNRSPAIVLPPQ</sequence>
<dbReference type="Pfam" id="PF10601">
    <property type="entry name" value="zf-LITAF-like"/>
    <property type="match status" value="2"/>
</dbReference>
<keyword evidence="5" id="KW-0479">Metal-binding</keyword>
<evidence type="ECO:0000256" key="5">
    <source>
        <dbReference type="ARBA" id="ARBA00022723"/>
    </source>
</evidence>
<evidence type="ECO:0000313" key="11">
    <source>
        <dbReference type="Proteomes" id="UP000580250"/>
    </source>
</evidence>
<dbReference type="PANTHER" id="PTHR23292">
    <property type="entry name" value="LIPOPOLYSACCHARIDE-INDUCED TUMOR NECROSIS FACTOR-ALPHA FACTOR"/>
    <property type="match status" value="1"/>
</dbReference>
<organism evidence="10 11">
    <name type="scientific">Meloidogyne enterolobii</name>
    <name type="common">Root-knot nematode worm</name>
    <name type="synonym">Meloidogyne mayaguensis</name>
    <dbReference type="NCBI Taxonomy" id="390850"/>
    <lineage>
        <taxon>Eukaryota</taxon>
        <taxon>Metazoa</taxon>
        <taxon>Ecdysozoa</taxon>
        <taxon>Nematoda</taxon>
        <taxon>Chromadorea</taxon>
        <taxon>Rhabditida</taxon>
        <taxon>Tylenchina</taxon>
        <taxon>Tylenchomorpha</taxon>
        <taxon>Tylenchoidea</taxon>
        <taxon>Meloidogynidae</taxon>
        <taxon>Meloidogyninae</taxon>
        <taxon>Meloidogyne</taxon>
    </lineage>
</organism>
<dbReference type="InterPro" id="IPR037519">
    <property type="entry name" value="LITAF_fam"/>
</dbReference>